<sequence>MESLEGKAYCASAFLDISQAFDRVWQEGLLFKLKNALPDHLYGILKSFLQQRHFIVQQGEALSDLCPIKAGVPQSSVLGPILYLLFTADLPTSENP</sequence>
<proteinExistence type="predicted"/>
<protein>
    <submittedName>
        <fullName evidence="2">(apollo) hypothetical protein</fullName>
    </submittedName>
</protein>
<dbReference type="PANTHER" id="PTHR33481:SF1">
    <property type="entry name" value="ENDONUCLEASE_EXONUCLEASE_PHOSPHATASE DOMAIN-CONTAINING PROTEIN-RELATED"/>
    <property type="match status" value="1"/>
</dbReference>
<name>A0A8S3W1L1_PARAO</name>
<comment type="caution">
    <text evidence="2">The sequence shown here is derived from an EMBL/GenBank/DDBJ whole genome shotgun (WGS) entry which is preliminary data.</text>
</comment>
<evidence type="ECO:0000313" key="2">
    <source>
        <dbReference type="EMBL" id="CAG4935709.1"/>
    </source>
</evidence>
<organism evidence="2 3">
    <name type="scientific">Parnassius apollo</name>
    <name type="common">Apollo butterfly</name>
    <name type="synonym">Papilio apollo</name>
    <dbReference type="NCBI Taxonomy" id="110799"/>
    <lineage>
        <taxon>Eukaryota</taxon>
        <taxon>Metazoa</taxon>
        <taxon>Ecdysozoa</taxon>
        <taxon>Arthropoda</taxon>
        <taxon>Hexapoda</taxon>
        <taxon>Insecta</taxon>
        <taxon>Pterygota</taxon>
        <taxon>Neoptera</taxon>
        <taxon>Endopterygota</taxon>
        <taxon>Lepidoptera</taxon>
        <taxon>Glossata</taxon>
        <taxon>Ditrysia</taxon>
        <taxon>Papilionoidea</taxon>
        <taxon>Papilionidae</taxon>
        <taxon>Parnassiinae</taxon>
        <taxon>Parnassini</taxon>
        <taxon>Parnassius</taxon>
        <taxon>Parnassius</taxon>
    </lineage>
</organism>
<evidence type="ECO:0000259" key="1">
    <source>
        <dbReference type="PROSITE" id="PS50878"/>
    </source>
</evidence>
<gene>
    <name evidence="2" type="ORF">PAPOLLO_LOCUS1032</name>
</gene>
<dbReference type="PROSITE" id="PS50878">
    <property type="entry name" value="RT_POL"/>
    <property type="match status" value="1"/>
</dbReference>
<keyword evidence="3" id="KW-1185">Reference proteome</keyword>
<dbReference type="Proteomes" id="UP000691718">
    <property type="component" value="Unassembled WGS sequence"/>
</dbReference>
<dbReference type="AlphaFoldDB" id="A0A8S3W1L1"/>
<dbReference type="OrthoDB" id="416454at2759"/>
<reference evidence="2" key="1">
    <citation type="submission" date="2021-04" db="EMBL/GenBank/DDBJ databases">
        <authorList>
            <person name="Tunstrom K."/>
        </authorList>
    </citation>
    <scope>NUCLEOTIDE SEQUENCE</scope>
</reference>
<evidence type="ECO:0000313" key="3">
    <source>
        <dbReference type="Proteomes" id="UP000691718"/>
    </source>
</evidence>
<dbReference type="Pfam" id="PF00078">
    <property type="entry name" value="RVT_1"/>
    <property type="match status" value="1"/>
</dbReference>
<accession>A0A8S3W1L1</accession>
<dbReference type="EMBL" id="CAJQZP010000065">
    <property type="protein sequence ID" value="CAG4935709.1"/>
    <property type="molecule type" value="Genomic_DNA"/>
</dbReference>
<dbReference type="PANTHER" id="PTHR33481">
    <property type="entry name" value="REVERSE TRANSCRIPTASE"/>
    <property type="match status" value="1"/>
</dbReference>
<dbReference type="InterPro" id="IPR000477">
    <property type="entry name" value="RT_dom"/>
</dbReference>
<feature type="domain" description="Reverse transcriptase" evidence="1">
    <location>
        <begin position="1"/>
        <end position="96"/>
    </location>
</feature>